<evidence type="ECO:0000313" key="1">
    <source>
        <dbReference type="EMBL" id="KAF4595281.1"/>
    </source>
</evidence>
<accession>A0A8H4QD00</accession>
<dbReference type="AlphaFoldDB" id="A0A8H4QD00"/>
<proteinExistence type="predicted"/>
<organism evidence="1 2">
    <name type="scientific">Ophiocordyceps camponoti-floridani</name>
    <dbReference type="NCBI Taxonomy" id="2030778"/>
    <lineage>
        <taxon>Eukaryota</taxon>
        <taxon>Fungi</taxon>
        <taxon>Dikarya</taxon>
        <taxon>Ascomycota</taxon>
        <taxon>Pezizomycotina</taxon>
        <taxon>Sordariomycetes</taxon>
        <taxon>Hypocreomycetidae</taxon>
        <taxon>Hypocreales</taxon>
        <taxon>Ophiocordycipitaceae</taxon>
        <taxon>Ophiocordyceps</taxon>
    </lineage>
</organism>
<protein>
    <submittedName>
        <fullName evidence="1">Uncharacterized protein</fullName>
    </submittedName>
</protein>
<sequence>MTEECLLRNEKLDTYEWKDYFRICLEHHVDQWVSLQVPLKMTVQTALEGIPSQPAACLSLPSEVVLENALHLDPLDKLFRKSAPNFWDVSDQRAGMKRRGADRFVRGFFDDFIAVDDRALD</sequence>
<gene>
    <name evidence="1" type="ORF">GQ602_000894</name>
</gene>
<comment type="caution">
    <text evidence="1">The sequence shown here is derived from an EMBL/GenBank/DDBJ whole genome shotgun (WGS) entry which is preliminary data.</text>
</comment>
<reference evidence="1 2" key="1">
    <citation type="journal article" date="2020" name="G3 (Bethesda)">
        <title>Genetic Underpinnings of Host Manipulation by Ophiocordyceps as Revealed by Comparative Transcriptomics.</title>
        <authorList>
            <person name="Will I."/>
            <person name="Das B."/>
            <person name="Trinh T."/>
            <person name="Brachmann A."/>
            <person name="Ohm R.A."/>
            <person name="de Bekker C."/>
        </authorList>
    </citation>
    <scope>NUCLEOTIDE SEQUENCE [LARGE SCALE GENOMIC DNA]</scope>
    <source>
        <strain evidence="1 2">EC05</strain>
    </source>
</reference>
<evidence type="ECO:0000313" key="2">
    <source>
        <dbReference type="Proteomes" id="UP000562929"/>
    </source>
</evidence>
<dbReference type="Proteomes" id="UP000562929">
    <property type="component" value="Unassembled WGS sequence"/>
</dbReference>
<dbReference type="EMBL" id="JAACLJ010000001">
    <property type="protein sequence ID" value="KAF4595281.1"/>
    <property type="molecule type" value="Genomic_DNA"/>
</dbReference>
<name>A0A8H4QD00_9HYPO</name>
<keyword evidence="2" id="KW-1185">Reference proteome</keyword>